<reference evidence="1" key="1">
    <citation type="submission" date="2023-01" db="EMBL/GenBank/DDBJ databases">
        <title>Colletotrichum chrysophilum M932 genome sequence.</title>
        <authorList>
            <person name="Baroncelli R."/>
        </authorList>
    </citation>
    <scope>NUCLEOTIDE SEQUENCE</scope>
    <source>
        <strain evidence="1">M932</strain>
    </source>
</reference>
<proteinExistence type="predicted"/>
<gene>
    <name evidence="1" type="ORF">CCHR01_07077</name>
</gene>
<evidence type="ECO:0000313" key="1">
    <source>
        <dbReference type="EMBL" id="KAK1850273.1"/>
    </source>
</evidence>
<dbReference type="SUPFAM" id="SSF142764">
    <property type="entry name" value="YgbK-like"/>
    <property type="match status" value="1"/>
</dbReference>
<keyword evidence="2" id="KW-1185">Reference proteome</keyword>
<dbReference type="AlphaFoldDB" id="A0AAD9ALP9"/>
<comment type="caution">
    <text evidence="1">The sequence shown here is derived from an EMBL/GenBank/DDBJ whole genome shotgun (WGS) entry which is preliminary data.</text>
</comment>
<dbReference type="EMBL" id="JAQOWY010000123">
    <property type="protein sequence ID" value="KAK1850273.1"/>
    <property type="molecule type" value="Genomic_DNA"/>
</dbReference>
<sequence>MAQQQSSPIASMSQMMLQADIRRGMLILIKQAVQQLVNASVPDPRHARTTRATEHARIAAHNAHLKERELRFWKGIGALIQRLSPAQLPKALRIVGSNSKLTNQQRQSLNKIIFAARKFAIDQRKARQPQADVARAVLQALRQVMPQALQARDAALRQRISEWQRTSGQIRVVRHEFP</sequence>
<dbReference type="Proteomes" id="UP001243330">
    <property type="component" value="Unassembled WGS sequence"/>
</dbReference>
<accession>A0AAD9ALP9</accession>
<protein>
    <submittedName>
        <fullName evidence="1">Uncharacterized protein</fullName>
    </submittedName>
</protein>
<organism evidence="1 2">
    <name type="scientific">Colletotrichum chrysophilum</name>
    <dbReference type="NCBI Taxonomy" id="1836956"/>
    <lineage>
        <taxon>Eukaryota</taxon>
        <taxon>Fungi</taxon>
        <taxon>Dikarya</taxon>
        <taxon>Ascomycota</taxon>
        <taxon>Pezizomycotina</taxon>
        <taxon>Sordariomycetes</taxon>
        <taxon>Hypocreomycetidae</taxon>
        <taxon>Glomerellales</taxon>
        <taxon>Glomerellaceae</taxon>
        <taxon>Colletotrichum</taxon>
        <taxon>Colletotrichum gloeosporioides species complex</taxon>
    </lineage>
</organism>
<evidence type="ECO:0000313" key="2">
    <source>
        <dbReference type="Proteomes" id="UP001243330"/>
    </source>
</evidence>
<name>A0AAD9ALP9_9PEZI</name>